<evidence type="ECO:0000313" key="7">
    <source>
        <dbReference type="Proteomes" id="UP001175271"/>
    </source>
</evidence>
<dbReference type="GO" id="GO:0031122">
    <property type="term" value="P:cytoplasmic microtubule organization"/>
    <property type="evidence" value="ECO:0007669"/>
    <property type="project" value="TreeGrafter"/>
</dbReference>
<dbReference type="GO" id="GO:0043014">
    <property type="term" value="F:alpha-tubulin binding"/>
    <property type="evidence" value="ECO:0007669"/>
    <property type="project" value="InterPro"/>
</dbReference>
<dbReference type="GO" id="GO:0007023">
    <property type="term" value="P:post-chaperonin tubulin folding pathway"/>
    <property type="evidence" value="ECO:0007669"/>
    <property type="project" value="InterPro"/>
</dbReference>
<dbReference type="PANTHER" id="PTHR18916:SF85">
    <property type="entry name" value="TUBULIN-FOLDING COFACTOR B"/>
    <property type="match status" value="1"/>
</dbReference>
<evidence type="ECO:0000313" key="6">
    <source>
        <dbReference type="EMBL" id="KAK0411968.1"/>
    </source>
</evidence>
<gene>
    <name evidence="6" type="ORF">QR680_005952</name>
</gene>
<dbReference type="AlphaFoldDB" id="A0AA39HTT6"/>
<evidence type="ECO:0000256" key="4">
    <source>
        <dbReference type="ARBA" id="ARBA00025779"/>
    </source>
</evidence>
<dbReference type="Pfam" id="PF01302">
    <property type="entry name" value="CAP_GLY"/>
    <property type="match status" value="1"/>
</dbReference>
<dbReference type="GO" id="GO:0005737">
    <property type="term" value="C:cytoplasm"/>
    <property type="evidence" value="ECO:0007669"/>
    <property type="project" value="UniProtKB-SubCell"/>
</dbReference>
<dbReference type="Gene3D" id="3.10.20.90">
    <property type="entry name" value="Phosphatidylinositol 3-kinase Catalytic Subunit, Chain A, domain 1"/>
    <property type="match status" value="1"/>
</dbReference>
<dbReference type="InterPro" id="IPR029071">
    <property type="entry name" value="Ubiquitin-like_domsf"/>
</dbReference>
<name>A0AA39HTT6_9BILA</name>
<evidence type="ECO:0000259" key="5">
    <source>
        <dbReference type="PROSITE" id="PS50245"/>
    </source>
</evidence>
<dbReference type="GO" id="GO:0005634">
    <property type="term" value="C:nucleus"/>
    <property type="evidence" value="ECO:0007669"/>
    <property type="project" value="TreeGrafter"/>
</dbReference>
<dbReference type="SMART" id="SM01052">
    <property type="entry name" value="CAP_GLY"/>
    <property type="match status" value="1"/>
</dbReference>
<comment type="caution">
    <text evidence="6">The sequence shown here is derived from an EMBL/GenBank/DDBJ whole genome shotgun (WGS) entry which is preliminary data.</text>
</comment>
<dbReference type="GO" id="GO:0051010">
    <property type="term" value="F:microtubule plus-end binding"/>
    <property type="evidence" value="ECO:0007669"/>
    <property type="project" value="TreeGrafter"/>
</dbReference>
<dbReference type="InterPro" id="IPR000626">
    <property type="entry name" value="Ubiquitin-like_dom"/>
</dbReference>
<dbReference type="PANTHER" id="PTHR18916">
    <property type="entry name" value="DYNACTIN 1-RELATED MICROTUBULE-BINDING"/>
    <property type="match status" value="1"/>
</dbReference>
<organism evidence="6 7">
    <name type="scientific">Steinernema hermaphroditum</name>
    <dbReference type="NCBI Taxonomy" id="289476"/>
    <lineage>
        <taxon>Eukaryota</taxon>
        <taxon>Metazoa</taxon>
        <taxon>Ecdysozoa</taxon>
        <taxon>Nematoda</taxon>
        <taxon>Chromadorea</taxon>
        <taxon>Rhabditida</taxon>
        <taxon>Tylenchina</taxon>
        <taxon>Panagrolaimomorpha</taxon>
        <taxon>Strongyloidoidea</taxon>
        <taxon>Steinernematidae</taxon>
        <taxon>Steinernema</taxon>
    </lineage>
</organism>
<evidence type="ECO:0000256" key="2">
    <source>
        <dbReference type="ARBA" id="ARBA00022490"/>
    </source>
</evidence>
<accession>A0AA39HTT6</accession>
<dbReference type="SUPFAM" id="SSF54236">
    <property type="entry name" value="Ubiquitin-like"/>
    <property type="match status" value="1"/>
</dbReference>
<dbReference type="SUPFAM" id="SSF74924">
    <property type="entry name" value="Cap-Gly domain"/>
    <property type="match status" value="1"/>
</dbReference>
<dbReference type="PROSITE" id="PS00845">
    <property type="entry name" value="CAP_GLY_1"/>
    <property type="match status" value="1"/>
</dbReference>
<dbReference type="PROSITE" id="PS50245">
    <property type="entry name" value="CAP_GLY_2"/>
    <property type="match status" value="1"/>
</dbReference>
<dbReference type="Proteomes" id="UP001175271">
    <property type="component" value="Unassembled WGS sequence"/>
</dbReference>
<reference evidence="6" key="1">
    <citation type="submission" date="2023-06" db="EMBL/GenBank/DDBJ databases">
        <title>Genomic analysis of the entomopathogenic nematode Steinernema hermaphroditum.</title>
        <authorList>
            <person name="Schwarz E.M."/>
            <person name="Heppert J.K."/>
            <person name="Baniya A."/>
            <person name="Schwartz H.T."/>
            <person name="Tan C.-H."/>
            <person name="Antoshechkin I."/>
            <person name="Sternberg P.W."/>
            <person name="Goodrich-Blair H."/>
            <person name="Dillman A.R."/>
        </authorList>
    </citation>
    <scope>NUCLEOTIDE SEQUENCE</scope>
    <source>
        <strain evidence="6">PS9179</strain>
        <tissue evidence="6">Whole animal</tissue>
    </source>
</reference>
<protein>
    <recommendedName>
        <fullName evidence="5">CAP-Gly domain-containing protein</fullName>
    </recommendedName>
</protein>
<keyword evidence="7" id="KW-1185">Reference proteome</keyword>
<evidence type="ECO:0000256" key="3">
    <source>
        <dbReference type="ARBA" id="ARBA00023186"/>
    </source>
</evidence>
<dbReference type="InterPro" id="IPR045172">
    <property type="entry name" value="TBCB_Ubl"/>
</dbReference>
<keyword evidence="2" id="KW-0963">Cytoplasm</keyword>
<evidence type="ECO:0000256" key="1">
    <source>
        <dbReference type="ARBA" id="ARBA00004496"/>
    </source>
</evidence>
<comment type="similarity">
    <text evidence="4">Belongs to the TBCB family.</text>
</comment>
<dbReference type="Pfam" id="PF14560">
    <property type="entry name" value="Ubiquitin_2"/>
    <property type="match status" value="1"/>
</dbReference>
<sequence length="223" mass="24987">MAAPEGPRTIQLQILSEVNQFPYEKNFPDQRLADFKARLETIVGIEQRHMKLELRTADGRFFSSLTNDNALLSELNVENKMIIFVHNTGGAAVSEFDDVTKVEKYQMDDGAYDSRENSVRAWKKKILAEKASGDNESLEGLNVGDSCIVQATKQCDRKAKIAFLGTTQFSEGNWVGVVYDEPLGKNDGSVNGLRYFTCENLHGGFVKPRSVVVVLQEEEMEEI</sequence>
<dbReference type="InterPro" id="IPR000938">
    <property type="entry name" value="CAP-Gly_domain"/>
</dbReference>
<proteinExistence type="inferred from homology"/>
<dbReference type="Gene3D" id="2.30.30.190">
    <property type="entry name" value="CAP Gly-rich-like domain"/>
    <property type="match status" value="1"/>
</dbReference>
<keyword evidence="3" id="KW-0143">Chaperone</keyword>
<dbReference type="GO" id="GO:0035371">
    <property type="term" value="C:microtubule plus-end"/>
    <property type="evidence" value="ECO:0007669"/>
    <property type="project" value="TreeGrafter"/>
</dbReference>
<dbReference type="CDD" id="cd01789">
    <property type="entry name" value="Ubl_TBCB"/>
    <property type="match status" value="1"/>
</dbReference>
<dbReference type="EMBL" id="JAUCMV010000003">
    <property type="protein sequence ID" value="KAK0411968.1"/>
    <property type="molecule type" value="Genomic_DNA"/>
</dbReference>
<dbReference type="GO" id="GO:0007021">
    <property type="term" value="P:tubulin complex assembly"/>
    <property type="evidence" value="ECO:0007669"/>
    <property type="project" value="InterPro"/>
</dbReference>
<dbReference type="InterPro" id="IPR036859">
    <property type="entry name" value="CAP-Gly_dom_sf"/>
</dbReference>
<feature type="domain" description="CAP-Gly" evidence="5">
    <location>
        <begin position="165"/>
        <end position="207"/>
    </location>
</feature>
<comment type="subcellular location">
    <subcellularLocation>
        <location evidence="1">Cytoplasm</location>
    </subcellularLocation>
</comment>